<dbReference type="STRING" id="1716141.STSP_51480"/>
<dbReference type="EMBL" id="LOHS01000108">
    <property type="protein sequence ID" value="OAH11475.1"/>
    <property type="molecule type" value="Genomic_DNA"/>
</dbReference>
<protein>
    <submittedName>
        <fullName evidence="1">Uncharacterized protein</fullName>
    </submittedName>
</protein>
<gene>
    <name evidence="1" type="ORF">STSP_51480</name>
</gene>
<accession>A0A177HKR8</accession>
<evidence type="ECO:0000313" key="2">
    <source>
        <dbReference type="Proteomes" id="UP000077381"/>
    </source>
</evidence>
<name>A0A177HKR8_9ACTN</name>
<keyword evidence="2" id="KW-1185">Reference proteome</keyword>
<dbReference type="AlphaFoldDB" id="A0A177HKR8"/>
<organism evidence="1 2">
    <name type="scientific">Streptomyces jeddahensis</name>
    <dbReference type="NCBI Taxonomy" id="1716141"/>
    <lineage>
        <taxon>Bacteria</taxon>
        <taxon>Bacillati</taxon>
        <taxon>Actinomycetota</taxon>
        <taxon>Actinomycetes</taxon>
        <taxon>Kitasatosporales</taxon>
        <taxon>Streptomycetaceae</taxon>
        <taxon>Streptomyces</taxon>
    </lineage>
</organism>
<dbReference type="OrthoDB" id="4334464at2"/>
<dbReference type="Proteomes" id="UP000077381">
    <property type="component" value="Unassembled WGS sequence"/>
</dbReference>
<reference evidence="1 2" key="1">
    <citation type="submission" date="2015-12" db="EMBL/GenBank/DDBJ databases">
        <title>Genome sequence of Streptomyces sp. G25.</title>
        <authorList>
            <person name="Poehlein A."/>
            <person name="Roettig A."/>
            <person name="Hiessl S."/>
            <person name="Hauschild P."/>
            <person name="Schauer J."/>
            <person name="Madkour M.H."/>
            <person name="Al-Ansari A.M."/>
            <person name="Almakishah N.H."/>
            <person name="Steinbuechel A."/>
            <person name="Daniel R."/>
        </authorList>
    </citation>
    <scope>NUCLEOTIDE SEQUENCE [LARGE SCALE GENOMIC DNA]</scope>
    <source>
        <strain evidence="2">G25(2015)</strain>
    </source>
</reference>
<evidence type="ECO:0000313" key="1">
    <source>
        <dbReference type="EMBL" id="OAH11475.1"/>
    </source>
</evidence>
<proteinExistence type="predicted"/>
<comment type="caution">
    <text evidence="1">The sequence shown here is derived from an EMBL/GenBank/DDBJ whole genome shotgun (WGS) entry which is preliminary data.</text>
</comment>
<dbReference type="RefSeq" id="WP_157902894.1">
    <property type="nucleotide sequence ID" value="NZ_LOHS01000108.1"/>
</dbReference>
<dbReference type="PATRIC" id="fig|1716141.3.peg.5411"/>
<sequence>MVVSSYYDLDQLRAAMQDVEGVYMITPALDIIRTDAWLTGTPLASTRTSRFSRLSPG</sequence>